<dbReference type="EMBL" id="JABXYM010000001">
    <property type="protein sequence ID" value="MCR6095144.1"/>
    <property type="molecule type" value="Genomic_DNA"/>
</dbReference>
<dbReference type="AlphaFoldDB" id="A0A9Q4AYS6"/>
<organism evidence="2 3">
    <name type="scientific">Salipaludibacillus agaradhaerens</name>
    <name type="common">Bacillus agaradhaerens</name>
    <dbReference type="NCBI Taxonomy" id="76935"/>
    <lineage>
        <taxon>Bacteria</taxon>
        <taxon>Bacillati</taxon>
        <taxon>Bacillota</taxon>
        <taxon>Bacilli</taxon>
        <taxon>Bacillales</taxon>
        <taxon>Bacillaceae</taxon>
    </lineage>
</organism>
<gene>
    <name evidence="2" type="ORF">HXA33_01095</name>
</gene>
<dbReference type="Pfam" id="PF13181">
    <property type="entry name" value="TPR_8"/>
    <property type="match status" value="2"/>
</dbReference>
<dbReference type="RefSeq" id="WP_257819829.1">
    <property type="nucleotide sequence ID" value="NZ_JABXYM010000001.1"/>
</dbReference>
<keyword evidence="3" id="KW-1185">Reference proteome</keyword>
<dbReference type="Proteomes" id="UP001057753">
    <property type="component" value="Unassembled WGS sequence"/>
</dbReference>
<dbReference type="SMART" id="SM00028">
    <property type="entry name" value="TPR"/>
    <property type="match status" value="3"/>
</dbReference>
<accession>A0A9Q4AYS6</accession>
<feature type="repeat" description="TPR" evidence="1">
    <location>
        <begin position="20"/>
        <end position="53"/>
    </location>
</feature>
<evidence type="ECO:0000256" key="1">
    <source>
        <dbReference type="PROSITE-ProRule" id="PRU00339"/>
    </source>
</evidence>
<sequence length="349" mass="41013">MPEIETRAKKGRVIPFIQDGGYFYKKGIEAYQNKQIEKAIMYFERAIRLDPEEPVFMCQLAIVLSEQGNYDLSNEWLHKIKFDVAPDMSECYFFMANNLAHLGEFEEAKENLEEYLKMDEDGEFADDAESLLDMIERQKDPAREFSPEQQKMHGGFHLIALLNRGDFTEAEQEARKLIGEEPDNWNMYVYLAESLIYQNEWEDAENILQDLLLKEEPNFLAQCLMAVLLHLKREPEAATWVKNLVNLRPIDTWDCHYLARALSMTGEYKIAFAWYDKLLGDYSLPKLPHITHQMAILSWHCGDLQTAKHIWEDIRQEDVKKQGLITYLLSEIEKGKKPSHDRRQFLYRS</sequence>
<keyword evidence="1" id="KW-0802">TPR repeat</keyword>
<dbReference type="SUPFAM" id="SSF48452">
    <property type="entry name" value="TPR-like"/>
    <property type="match status" value="2"/>
</dbReference>
<dbReference type="Pfam" id="PF14559">
    <property type="entry name" value="TPR_19"/>
    <property type="match status" value="1"/>
</dbReference>
<dbReference type="InterPro" id="IPR019734">
    <property type="entry name" value="TPR_rpt"/>
</dbReference>
<evidence type="ECO:0000313" key="2">
    <source>
        <dbReference type="EMBL" id="MCR6095144.1"/>
    </source>
</evidence>
<evidence type="ECO:0000313" key="3">
    <source>
        <dbReference type="Proteomes" id="UP001057753"/>
    </source>
</evidence>
<dbReference type="PANTHER" id="PTHR12558">
    <property type="entry name" value="CELL DIVISION CYCLE 16,23,27"/>
    <property type="match status" value="1"/>
</dbReference>
<proteinExistence type="predicted"/>
<dbReference type="Gene3D" id="1.25.40.10">
    <property type="entry name" value="Tetratricopeptide repeat domain"/>
    <property type="match status" value="2"/>
</dbReference>
<reference evidence="2" key="1">
    <citation type="submission" date="2020-06" db="EMBL/GenBank/DDBJ databases">
        <title>Insight into the genomes of haloalkaliphilic bacilli from Kenyan soda lakes.</title>
        <authorList>
            <person name="Mwirichia R."/>
            <person name="Villamizar G.C."/>
            <person name="Poehlein A."/>
            <person name="Mugweru J."/>
            <person name="Kipnyargis A."/>
            <person name="Kiplimo D."/>
            <person name="Orwa P."/>
            <person name="Daniel R."/>
        </authorList>
    </citation>
    <scope>NUCLEOTIDE SEQUENCE</scope>
    <source>
        <strain evidence="2">B1096_S55</strain>
    </source>
</reference>
<comment type="caution">
    <text evidence="2">The sequence shown here is derived from an EMBL/GenBank/DDBJ whole genome shotgun (WGS) entry which is preliminary data.</text>
</comment>
<feature type="repeat" description="TPR" evidence="1">
    <location>
        <begin position="89"/>
        <end position="122"/>
    </location>
</feature>
<name>A0A9Q4AYS6_SALAG</name>
<dbReference type="PROSITE" id="PS50005">
    <property type="entry name" value="TPR"/>
    <property type="match status" value="2"/>
</dbReference>
<dbReference type="InterPro" id="IPR011990">
    <property type="entry name" value="TPR-like_helical_dom_sf"/>
</dbReference>
<dbReference type="PANTHER" id="PTHR12558:SF13">
    <property type="entry name" value="CELL DIVISION CYCLE PROTEIN 27 HOMOLOG"/>
    <property type="match status" value="1"/>
</dbReference>
<protein>
    <submittedName>
        <fullName evidence="2">Tetratricopeptide repeat protein</fullName>
    </submittedName>
</protein>